<comment type="caution">
    <text evidence="4">The sequence shown here is derived from an EMBL/GenBank/DDBJ whole genome shotgun (WGS) entry which is preliminary data.</text>
</comment>
<dbReference type="Proteomes" id="UP000465112">
    <property type="component" value="Chromosome 12"/>
</dbReference>
<keyword evidence="5" id="KW-1185">Reference proteome</keyword>
<keyword evidence="1" id="KW-0812">Transmembrane</keyword>
<keyword evidence="2" id="KW-0732">Signal</keyword>
<dbReference type="Pfam" id="PF09294">
    <property type="entry name" value="Interfer-bind"/>
    <property type="match status" value="1"/>
</dbReference>
<dbReference type="PANTHER" id="PTHR20859">
    <property type="entry name" value="INTERFERON/INTERLEUKIN RECEPTOR"/>
    <property type="match status" value="1"/>
</dbReference>
<dbReference type="EMBL" id="VHII01000012">
    <property type="protein sequence ID" value="KAF1382202.1"/>
    <property type="molecule type" value="Genomic_DNA"/>
</dbReference>
<dbReference type="InterPro" id="IPR013783">
    <property type="entry name" value="Ig-like_fold"/>
</dbReference>
<feature type="chain" id="PRO_5025694775" description="Fibronectin type-III domain-containing protein" evidence="2">
    <location>
        <begin position="24"/>
        <end position="327"/>
    </location>
</feature>
<dbReference type="CDD" id="cd00063">
    <property type="entry name" value="FN3"/>
    <property type="match status" value="2"/>
</dbReference>
<organism evidence="4 5">
    <name type="scientific">Perca fluviatilis</name>
    <name type="common">European perch</name>
    <dbReference type="NCBI Taxonomy" id="8168"/>
    <lineage>
        <taxon>Eukaryota</taxon>
        <taxon>Metazoa</taxon>
        <taxon>Chordata</taxon>
        <taxon>Craniata</taxon>
        <taxon>Vertebrata</taxon>
        <taxon>Euteleostomi</taxon>
        <taxon>Actinopterygii</taxon>
        <taxon>Neopterygii</taxon>
        <taxon>Teleostei</taxon>
        <taxon>Neoteleostei</taxon>
        <taxon>Acanthomorphata</taxon>
        <taxon>Eupercaria</taxon>
        <taxon>Perciformes</taxon>
        <taxon>Percoidei</taxon>
        <taxon>Percidae</taxon>
        <taxon>Percinae</taxon>
        <taxon>Perca</taxon>
    </lineage>
</organism>
<dbReference type="InterPro" id="IPR036116">
    <property type="entry name" value="FN3_sf"/>
</dbReference>
<proteinExistence type="predicted"/>
<dbReference type="SUPFAM" id="SSF49265">
    <property type="entry name" value="Fibronectin type III"/>
    <property type="match status" value="2"/>
</dbReference>
<dbReference type="InterPro" id="IPR003961">
    <property type="entry name" value="FN3_dom"/>
</dbReference>
<dbReference type="PANTHER" id="PTHR20859:SF46">
    <property type="entry name" value="INTERFERON GAMMA RECEPTOR 2"/>
    <property type="match status" value="1"/>
</dbReference>
<feature type="transmembrane region" description="Helical" evidence="1">
    <location>
        <begin position="228"/>
        <end position="251"/>
    </location>
</feature>
<evidence type="ECO:0000313" key="4">
    <source>
        <dbReference type="EMBL" id="KAF1382202.1"/>
    </source>
</evidence>
<name>A0A6A5F473_PERFL</name>
<gene>
    <name evidence="4" type="ORF">PFLUV_G00141190</name>
</gene>
<feature type="signal peptide" evidence="2">
    <location>
        <begin position="1"/>
        <end position="23"/>
    </location>
</feature>
<protein>
    <recommendedName>
        <fullName evidence="3">Fibronectin type-III domain-containing protein</fullName>
    </recommendedName>
</protein>
<accession>A0A6A5F473</accession>
<dbReference type="AlphaFoldDB" id="A0A6A5F473"/>
<dbReference type="InterPro" id="IPR015373">
    <property type="entry name" value="Interferon/interleukin_rcp_dom"/>
</dbReference>
<dbReference type="Pfam" id="PF01108">
    <property type="entry name" value="Tissue_fac"/>
    <property type="match status" value="1"/>
</dbReference>
<evidence type="ECO:0000256" key="1">
    <source>
        <dbReference type="SAM" id="Phobius"/>
    </source>
</evidence>
<keyword evidence="1" id="KW-1133">Transmembrane helix</keyword>
<dbReference type="GO" id="GO:0005886">
    <property type="term" value="C:plasma membrane"/>
    <property type="evidence" value="ECO:0007669"/>
    <property type="project" value="TreeGrafter"/>
</dbReference>
<reference evidence="4 5" key="1">
    <citation type="submission" date="2019-06" db="EMBL/GenBank/DDBJ databases">
        <title>A chromosome-scale genome assembly of the European perch, Perca fluviatilis.</title>
        <authorList>
            <person name="Roques C."/>
            <person name="Zahm M."/>
            <person name="Cabau C."/>
            <person name="Klopp C."/>
            <person name="Bouchez O."/>
            <person name="Donnadieu C."/>
            <person name="Kuhl H."/>
            <person name="Gislard M."/>
            <person name="Guendouz S."/>
            <person name="Journot L."/>
            <person name="Haffray P."/>
            <person name="Bestin A."/>
            <person name="Morvezen R."/>
            <person name="Feron R."/>
            <person name="Wen M."/>
            <person name="Jouanno E."/>
            <person name="Herpin A."/>
            <person name="Schartl M."/>
            <person name="Postlethwait J."/>
            <person name="Schaerlinger B."/>
            <person name="Chardard D."/>
            <person name="Lecocq T."/>
            <person name="Poncet C."/>
            <person name="Jaffrelo L."/>
            <person name="Lampietro C."/>
            <person name="Guiguen Y."/>
        </authorList>
    </citation>
    <scope>NUCLEOTIDE SEQUENCE [LARGE SCALE GENOMIC DNA]</scope>
    <source>
        <tissue evidence="4">Blood</tissue>
    </source>
</reference>
<dbReference type="InterPro" id="IPR050650">
    <property type="entry name" value="Type-II_Cytokine-TF_Rcpt"/>
</dbReference>
<dbReference type="Gene3D" id="2.60.40.10">
    <property type="entry name" value="Immunoglobulins"/>
    <property type="match status" value="1"/>
</dbReference>
<keyword evidence="1" id="KW-0472">Membrane</keyword>
<evidence type="ECO:0000313" key="5">
    <source>
        <dbReference type="Proteomes" id="UP000465112"/>
    </source>
</evidence>
<dbReference type="GO" id="GO:0004896">
    <property type="term" value="F:cytokine receptor activity"/>
    <property type="evidence" value="ECO:0007669"/>
    <property type="project" value="TreeGrafter"/>
</dbReference>
<dbReference type="PROSITE" id="PS50853">
    <property type="entry name" value="FN3"/>
    <property type="match status" value="1"/>
</dbReference>
<evidence type="ECO:0000256" key="2">
    <source>
        <dbReference type="SAM" id="SignalP"/>
    </source>
</evidence>
<feature type="domain" description="Fibronectin type-III" evidence="3">
    <location>
        <begin position="122"/>
        <end position="224"/>
    </location>
</feature>
<evidence type="ECO:0000259" key="3">
    <source>
        <dbReference type="PROSITE" id="PS50853"/>
    </source>
</evidence>
<dbReference type="SMART" id="SM00060">
    <property type="entry name" value="FN3"/>
    <property type="match status" value="1"/>
</dbReference>
<sequence length="327" mass="35954">MSASISAFILTFSTLCGFRAVSGVLSPPTNVRLTSYNMDLVLRWDPPDQPASGLLYTTEYIASIMNYKEGCVNISTLECDLTNLKNPISEYGRYRGRVRVQLGTESSAWVESNEIALDRDTIIGSPSVSLFSNGATIEVSIKDPVFRISTLLGVYNLATYNITYWKHGQKKKAISISDIKQNRVVLSNLDPWTKYCVQVQVNSKMNPNHSVPSAAVCESTTIEEEAPWLAAVVTFVAMAMAVAVVVVAVVYRKRISHFLCPKDALPQHFKEYLLAPPNSSMYLDMRNSHPPKEIFDPVSIIADSSTLEEGLPLEAAGTSCSKQPGTT</sequence>